<reference evidence="2" key="1">
    <citation type="journal article" date="2023" name="Mol. Biol. Evol.">
        <title>Third-Generation Sequencing Reveals the Adaptive Role of the Epigenome in Three Deep-Sea Polychaetes.</title>
        <authorList>
            <person name="Perez M."/>
            <person name="Aroh O."/>
            <person name="Sun Y."/>
            <person name="Lan Y."/>
            <person name="Juniper S.K."/>
            <person name="Young C.R."/>
            <person name="Angers B."/>
            <person name="Qian P.Y."/>
        </authorList>
    </citation>
    <scope>NUCLEOTIDE SEQUENCE</scope>
    <source>
        <strain evidence="2">R07B-5</strain>
    </source>
</reference>
<organism evidence="2 3">
    <name type="scientific">Ridgeia piscesae</name>
    <name type="common">Tubeworm</name>
    <dbReference type="NCBI Taxonomy" id="27915"/>
    <lineage>
        <taxon>Eukaryota</taxon>
        <taxon>Metazoa</taxon>
        <taxon>Spiralia</taxon>
        <taxon>Lophotrochozoa</taxon>
        <taxon>Annelida</taxon>
        <taxon>Polychaeta</taxon>
        <taxon>Sedentaria</taxon>
        <taxon>Canalipalpata</taxon>
        <taxon>Sabellida</taxon>
        <taxon>Siboglinidae</taxon>
        <taxon>Ridgeia</taxon>
    </lineage>
</organism>
<proteinExistence type="predicted"/>
<dbReference type="EMBL" id="JAODUO010000107">
    <property type="protein sequence ID" value="KAK2189427.1"/>
    <property type="molecule type" value="Genomic_DNA"/>
</dbReference>
<accession>A0AAD9P786</accession>
<feature type="region of interest" description="Disordered" evidence="1">
    <location>
        <begin position="57"/>
        <end position="95"/>
    </location>
</feature>
<evidence type="ECO:0000256" key="1">
    <source>
        <dbReference type="SAM" id="MobiDB-lite"/>
    </source>
</evidence>
<comment type="caution">
    <text evidence="2">The sequence shown here is derived from an EMBL/GenBank/DDBJ whole genome shotgun (WGS) entry which is preliminary data.</text>
</comment>
<name>A0AAD9P786_RIDPI</name>
<protein>
    <submittedName>
        <fullName evidence="2">Uncharacterized protein</fullName>
    </submittedName>
</protein>
<feature type="compositionally biased region" description="Low complexity" evidence="1">
    <location>
        <begin position="71"/>
        <end position="80"/>
    </location>
</feature>
<dbReference type="AlphaFoldDB" id="A0AAD9P786"/>
<keyword evidence="3" id="KW-1185">Reference proteome</keyword>
<evidence type="ECO:0000313" key="2">
    <source>
        <dbReference type="EMBL" id="KAK2189427.1"/>
    </source>
</evidence>
<sequence>MAFSARSCRVVIAAIAANMEHTTGQKRINDLQGVSRETALEVEQFVGEAPESAAVDCRGNIPGKWDKNNRSSTSTKSTATLPPDAGRNSPAAALTQPRTNINIMLSL</sequence>
<gene>
    <name evidence="2" type="ORF">NP493_107g07015</name>
</gene>
<evidence type="ECO:0000313" key="3">
    <source>
        <dbReference type="Proteomes" id="UP001209878"/>
    </source>
</evidence>
<dbReference type="Proteomes" id="UP001209878">
    <property type="component" value="Unassembled WGS sequence"/>
</dbReference>